<gene>
    <name evidence="1" type="ORF">IAC55_06325</name>
</gene>
<dbReference type="Gene3D" id="1.10.10.10">
    <property type="entry name" value="Winged helix-like DNA-binding domain superfamily/Winged helix DNA-binding domain"/>
    <property type="match status" value="1"/>
</dbReference>
<reference evidence="1" key="2">
    <citation type="journal article" date="2021" name="PeerJ">
        <title>Extensive microbial diversity within the chicken gut microbiome revealed by metagenomics and culture.</title>
        <authorList>
            <person name="Gilroy R."/>
            <person name="Ravi A."/>
            <person name="Getino M."/>
            <person name="Pursley I."/>
            <person name="Horton D.L."/>
            <person name="Alikhan N.F."/>
            <person name="Baker D."/>
            <person name="Gharbi K."/>
            <person name="Hall N."/>
            <person name="Watson M."/>
            <person name="Adriaenssens E.M."/>
            <person name="Foster-Nyarko E."/>
            <person name="Jarju S."/>
            <person name="Secka A."/>
            <person name="Antonio M."/>
            <person name="Oren A."/>
            <person name="Chaudhuri R.R."/>
            <person name="La Ragione R."/>
            <person name="Hildebrand F."/>
            <person name="Pallen M.J."/>
        </authorList>
    </citation>
    <scope>NUCLEOTIDE SEQUENCE</scope>
    <source>
        <strain evidence="1">F6-4510</strain>
    </source>
</reference>
<dbReference type="SUPFAM" id="SSF46785">
    <property type="entry name" value="Winged helix' DNA-binding domain"/>
    <property type="match status" value="1"/>
</dbReference>
<dbReference type="EMBL" id="JADIMX010000117">
    <property type="protein sequence ID" value="MBO8434918.1"/>
    <property type="molecule type" value="Genomic_DNA"/>
</dbReference>
<dbReference type="InterPro" id="IPR025374">
    <property type="entry name" value="DUF4364"/>
</dbReference>
<protein>
    <submittedName>
        <fullName evidence="1">DUF4364 family protein</fullName>
    </submittedName>
</protein>
<name>A0A9D9H4W0_9FIRM</name>
<evidence type="ECO:0000313" key="1">
    <source>
        <dbReference type="EMBL" id="MBO8434918.1"/>
    </source>
</evidence>
<sequence length="198" mass="22828">MSNKLRRLAEDKLIILYLVEKMGIALSNSEICQFLLEKNYINYFNAQQYLSELVESGFLDQQKENNTTRYSLTDEGTEVLSIFIKHISPAAKNDIITYVHENGKRIKAEYEVTANYFLELNNEYSVKCGIYDSEGVCLMEINVSVPTKEQARLMCSNWKKNVNKLYSSIFTAMISNKEIPIKEITLPETIDLEKALKK</sequence>
<comment type="caution">
    <text evidence="1">The sequence shown here is derived from an EMBL/GenBank/DDBJ whole genome shotgun (WGS) entry which is preliminary data.</text>
</comment>
<evidence type="ECO:0000313" key="2">
    <source>
        <dbReference type="Proteomes" id="UP000823611"/>
    </source>
</evidence>
<dbReference type="InterPro" id="IPR036388">
    <property type="entry name" value="WH-like_DNA-bd_sf"/>
</dbReference>
<accession>A0A9D9H4W0</accession>
<proteinExistence type="predicted"/>
<dbReference type="Proteomes" id="UP000823611">
    <property type="component" value="Unassembled WGS sequence"/>
</dbReference>
<organism evidence="1 2">
    <name type="scientific">Candidatus Fimicola merdigallinarum</name>
    <dbReference type="NCBI Taxonomy" id="2840819"/>
    <lineage>
        <taxon>Bacteria</taxon>
        <taxon>Bacillati</taxon>
        <taxon>Bacillota</taxon>
        <taxon>Clostridia</taxon>
        <taxon>Lachnospirales</taxon>
        <taxon>Lachnospiraceae</taxon>
        <taxon>Lachnospiraceae incertae sedis</taxon>
        <taxon>Candidatus Fimicola</taxon>
    </lineage>
</organism>
<dbReference type="AlphaFoldDB" id="A0A9D9H4W0"/>
<dbReference type="InterPro" id="IPR036390">
    <property type="entry name" value="WH_DNA-bd_sf"/>
</dbReference>
<dbReference type="Pfam" id="PF14277">
    <property type="entry name" value="DUF4364"/>
    <property type="match status" value="1"/>
</dbReference>
<reference evidence="1" key="1">
    <citation type="submission" date="2020-10" db="EMBL/GenBank/DDBJ databases">
        <authorList>
            <person name="Gilroy R."/>
        </authorList>
    </citation>
    <scope>NUCLEOTIDE SEQUENCE</scope>
    <source>
        <strain evidence="1">F6-4510</strain>
    </source>
</reference>